<dbReference type="EMBL" id="JBHRYF010000001">
    <property type="protein sequence ID" value="MFC3659320.1"/>
    <property type="molecule type" value="Genomic_DNA"/>
</dbReference>
<dbReference type="Pfam" id="PF08892">
    <property type="entry name" value="YqcI_YcgG"/>
    <property type="match status" value="1"/>
</dbReference>
<dbReference type="Proteomes" id="UP001595724">
    <property type="component" value="Unassembled WGS sequence"/>
</dbReference>
<gene>
    <name evidence="1" type="primary">gntA</name>
    <name evidence="1" type="ORF">ACFOM9_04390</name>
</gene>
<keyword evidence="2" id="KW-1185">Reference proteome</keyword>
<reference evidence="2" key="1">
    <citation type="journal article" date="2019" name="Int. J. Syst. Evol. Microbiol.">
        <title>The Global Catalogue of Microorganisms (GCM) 10K type strain sequencing project: providing services to taxonomists for standard genome sequencing and annotation.</title>
        <authorList>
            <consortium name="The Broad Institute Genomics Platform"/>
            <consortium name="The Broad Institute Genome Sequencing Center for Infectious Disease"/>
            <person name="Wu L."/>
            <person name="Ma J."/>
        </authorList>
    </citation>
    <scope>NUCLEOTIDE SEQUENCE [LARGE SCALE GENOMIC DNA]</scope>
    <source>
        <strain evidence="2">KCTC 42211</strain>
    </source>
</reference>
<dbReference type="InterPro" id="IPR014988">
    <property type="entry name" value="Uncharacterised_YqcI/YcgG"/>
</dbReference>
<organism evidence="1 2">
    <name type="scientific">Luteimonas notoginsengisoli</name>
    <dbReference type="NCBI Taxonomy" id="1578200"/>
    <lineage>
        <taxon>Bacteria</taxon>
        <taxon>Pseudomonadati</taxon>
        <taxon>Pseudomonadota</taxon>
        <taxon>Gammaproteobacteria</taxon>
        <taxon>Lysobacterales</taxon>
        <taxon>Lysobacteraceae</taxon>
        <taxon>Luteimonas</taxon>
    </lineage>
</organism>
<dbReference type="RefSeq" id="WP_386706526.1">
    <property type="nucleotide sequence ID" value="NZ_JBHRYF010000001.1"/>
</dbReference>
<evidence type="ECO:0000313" key="1">
    <source>
        <dbReference type="EMBL" id="MFC3659320.1"/>
    </source>
</evidence>
<accession>A0ABV7URM9</accession>
<name>A0ABV7URM9_9GAMM</name>
<dbReference type="NCBIfam" id="NF041366">
    <property type="entry name" value="GntA_guanitoxin"/>
    <property type="match status" value="1"/>
</dbReference>
<comment type="caution">
    <text evidence="1">The sequence shown here is derived from an EMBL/GenBank/DDBJ whole genome shotgun (WGS) entry which is preliminary data.</text>
</comment>
<dbReference type="PANTHER" id="PTHR40045">
    <property type="entry name" value="YCGG FAMILY PROTEIN"/>
    <property type="match status" value="1"/>
</dbReference>
<protein>
    <submittedName>
        <fullName evidence="1">Guanitoxin biosynthesis heme-dependent pre-guanitoxin N-hydroxylase GntA</fullName>
    </submittedName>
</protein>
<dbReference type="PANTHER" id="PTHR40045:SF1">
    <property type="entry name" value="YQCI_YCGG FAMILY PROTEIN"/>
    <property type="match status" value="1"/>
</dbReference>
<sequence length="246" mass="27353">MKSSQQRCPHAFDPPAAPASLALGAESISARFIDFVREDTFPCVGAKGALARDNIEAHEFGRLGDRANDAPMLDALGDFAARLDEVDGSDLSMHSFVALFDGPRDTDELRFEALLWSQLQRLHDLDVRRGTPWAQDVDSDPRNPRFSLSLAGHPFFVIGLHPGASRLARRFAWPALVFNSHRQFERLRADGRYAKMQAATRGRDVALQGSINPNLSDFGNSAEARQYSGRAVDAEWTCPFRARSRR</sequence>
<proteinExistence type="predicted"/>
<evidence type="ECO:0000313" key="2">
    <source>
        <dbReference type="Proteomes" id="UP001595724"/>
    </source>
</evidence>